<comment type="caution">
    <text evidence="1">The sequence shown here is derived from an EMBL/GenBank/DDBJ whole genome shotgun (WGS) entry which is preliminary data.</text>
</comment>
<evidence type="ECO:0000313" key="2">
    <source>
        <dbReference type="Proteomes" id="UP001287282"/>
    </source>
</evidence>
<name>A0ABU3XIG6_9BACI</name>
<reference evidence="1 2" key="1">
    <citation type="submission" date="2023-10" db="EMBL/GenBank/DDBJ databases">
        <title>Screening of Alkalihalobacillus lindianensis BZ-TG-R113 and Its Alleviation of Salt Stress on Rapeseed Growth.</title>
        <authorList>
            <person name="Zhao B."/>
            <person name="Guo T."/>
        </authorList>
    </citation>
    <scope>NUCLEOTIDE SEQUENCE [LARGE SCALE GENOMIC DNA]</scope>
    <source>
        <strain evidence="1 2">BZ-TG-R113</strain>
    </source>
</reference>
<evidence type="ECO:0000313" key="1">
    <source>
        <dbReference type="EMBL" id="MDV2687694.1"/>
    </source>
</evidence>
<dbReference type="Proteomes" id="UP001287282">
    <property type="component" value="Unassembled WGS sequence"/>
</dbReference>
<keyword evidence="2" id="KW-1185">Reference proteome</keyword>
<accession>A0ABU3XIG6</accession>
<feature type="non-terminal residue" evidence="1">
    <location>
        <position position="68"/>
    </location>
</feature>
<gene>
    <name evidence="1" type="ORF">RYX56_25425</name>
</gene>
<sequence>MDEQATGWVLRRAKAEESNKNLFVVSALVVITLEGNEYFKEGLLGKSSEATKLGEIVSADSLVAAAHA</sequence>
<organism evidence="1 2">
    <name type="scientific">Alkalihalophilus lindianensis</name>
    <dbReference type="NCBI Taxonomy" id="1630542"/>
    <lineage>
        <taxon>Bacteria</taxon>
        <taxon>Bacillati</taxon>
        <taxon>Bacillota</taxon>
        <taxon>Bacilli</taxon>
        <taxon>Bacillales</taxon>
        <taxon>Bacillaceae</taxon>
        <taxon>Alkalihalophilus</taxon>
    </lineage>
</organism>
<protein>
    <submittedName>
        <fullName evidence="1">Uncharacterized protein</fullName>
    </submittedName>
</protein>
<proteinExistence type="predicted"/>
<dbReference type="EMBL" id="JAWJBA010001075">
    <property type="protein sequence ID" value="MDV2687694.1"/>
    <property type="molecule type" value="Genomic_DNA"/>
</dbReference>
<dbReference type="RefSeq" id="WP_317124526.1">
    <property type="nucleotide sequence ID" value="NZ_JAWJBA010001075.1"/>
</dbReference>